<organism evidence="3 4">
    <name type="scientific">Solanum pennellii</name>
    <name type="common">Tomato</name>
    <name type="synonym">Lycopersicon pennellii</name>
    <dbReference type="NCBI Taxonomy" id="28526"/>
    <lineage>
        <taxon>Eukaryota</taxon>
        <taxon>Viridiplantae</taxon>
        <taxon>Streptophyta</taxon>
        <taxon>Embryophyta</taxon>
        <taxon>Tracheophyta</taxon>
        <taxon>Spermatophyta</taxon>
        <taxon>Magnoliopsida</taxon>
        <taxon>eudicotyledons</taxon>
        <taxon>Gunneridae</taxon>
        <taxon>Pentapetalae</taxon>
        <taxon>asterids</taxon>
        <taxon>lamiids</taxon>
        <taxon>Solanales</taxon>
        <taxon>Solanaceae</taxon>
        <taxon>Solanoideae</taxon>
        <taxon>Solaneae</taxon>
        <taxon>Solanum</taxon>
        <taxon>Solanum subgen. Lycopersicon</taxon>
    </lineage>
</organism>
<sequence>MDSTLHVAIVSSPGMGHLIPVLVLGNRLATHHNIKITIFTITTNSSSPEIEFLKKFNEKITVEIIHVPSVDISHLIDSHTKLFTQLRILVREALPEIRSGIASMNHRLDALIVDIFGTQILPIAEEFNIPKYVFHPTNAWSLALFMYQQVLDQEIEGESDDVMDPMMDRSDQQYHEYLKLTMEYTCFDGILTNTWEDLESETTKALRSNEKLQSVSYCPIYPIGPLRRTVDINEHDEVIQWLNKQNQKSVLYVSFGSGGTLSSEQIIELAWGLELSQQKFIWVVRPPSHGGTDSAYLNSNGNDTRGTFDYLPEGFLTRTKDMGLVVPMWAQQVEILSHLSVGRFISHCGWNSTIESITSGIPMIAWPLHAEQKMNSTMLTEELGVAIRPRVLPTKKLVKREEIQEMVRILMDTKEAKSIRENVKKLKISAENALTKGGSSYNTLCEFVKNIRTS</sequence>
<evidence type="ECO:0000313" key="3">
    <source>
        <dbReference type="Proteomes" id="UP000694930"/>
    </source>
</evidence>
<name>A0ABM1G351_SOLPN</name>
<reference evidence="3" key="1">
    <citation type="journal article" date="2014" name="Nat. Genet.">
        <title>The genome of the stress-tolerant wild tomato species Solanum pennellii.</title>
        <authorList>
            <person name="Bolger A."/>
            <person name="Scossa F."/>
            <person name="Bolger M.E."/>
            <person name="Lanz C."/>
            <person name="Maumus F."/>
            <person name="Tohge T."/>
            <person name="Quesneville H."/>
            <person name="Alseekh S."/>
            <person name="Sorensen I."/>
            <person name="Lichtenstein G."/>
            <person name="Fich E.A."/>
            <person name="Conte M."/>
            <person name="Keller H."/>
            <person name="Schneeberger K."/>
            <person name="Schwacke R."/>
            <person name="Ofner I."/>
            <person name="Vrebalov J."/>
            <person name="Xu Y."/>
            <person name="Osorio S."/>
            <person name="Aflitos S.A."/>
            <person name="Schijlen E."/>
            <person name="Jimenez-Gomez J.M."/>
            <person name="Ryngajllo M."/>
            <person name="Kimura S."/>
            <person name="Kumar R."/>
            <person name="Koenig D."/>
            <person name="Headland L.R."/>
            <person name="Maloof J.N."/>
            <person name="Sinha N."/>
            <person name="van Ham R.C."/>
            <person name="Lankhorst R.K."/>
            <person name="Mao L."/>
            <person name="Vogel A."/>
            <person name="Arsova B."/>
            <person name="Panstruga R."/>
            <person name="Fei Z."/>
            <person name="Rose J.K."/>
            <person name="Zamir D."/>
            <person name="Carrari F."/>
            <person name="Giovannoni J.J."/>
            <person name="Weigel D."/>
            <person name="Usadel B."/>
            <person name="Fernie A.R."/>
        </authorList>
    </citation>
    <scope>NUCLEOTIDE SEQUENCE [LARGE SCALE GENOMIC DNA]</scope>
    <source>
        <strain evidence="3">cv. LA0716</strain>
    </source>
</reference>
<dbReference type="GeneID" id="107010548"/>
<dbReference type="CDD" id="cd03784">
    <property type="entry name" value="GT1_Gtf-like"/>
    <property type="match status" value="1"/>
</dbReference>
<dbReference type="InterPro" id="IPR002213">
    <property type="entry name" value="UDP_glucos_trans"/>
</dbReference>
<accession>A0ABM1G351</accession>
<proteinExistence type="predicted"/>
<evidence type="ECO:0000256" key="2">
    <source>
        <dbReference type="ARBA" id="ARBA00022679"/>
    </source>
</evidence>
<evidence type="ECO:0000313" key="4">
    <source>
        <dbReference type="RefSeq" id="XP_015065324.1"/>
    </source>
</evidence>
<evidence type="ECO:0000256" key="1">
    <source>
        <dbReference type="ARBA" id="ARBA00022676"/>
    </source>
</evidence>
<dbReference type="RefSeq" id="XP_015065324.1">
    <property type="nucleotide sequence ID" value="XM_015209838.2"/>
</dbReference>
<keyword evidence="2" id="KW-0808">Transferase</keyword>
<keyword evidence="3" id="KW-1185">Reference proteome</keyword>
<dbReference type="Gene3D" id="3.40.50.2000">
    <property type="entry name" value="Glycogen Phosphorylase B"/>
    <property type="match status" value="2"/>
</dbReference>
<reference evidence="4" key="2">
    <citation type="submission" date="2025-08" db="UniProtKB">
        <authorList>
            <consortium name="RefSeq"/>
        </authorList>
    </citation>
    <scope>IDENTIFICATION</scope>
</reference>
<gene>
    <name evidence="4" type="primary">LOC107010548</name>
</gene>
<dbReference type="SUPFAM" id="SSF53756">
    <property type="entry name" value="UDP-Glycosyltransferase/glycogen phosphorylase"/>
    <property type="match status" value="1"/>
</dbReference>
<dbReference type="PANTHER" id="PTHR48046:SF1">
    <property type="entry name" value="GLYCOSYLTRANSFERASE-RELATED"/>
    <property type="match status" value="1"/>
</dbReference>
<dbReference type="Proteomes" id="UP000694930">
    <property type="component" value="Chromosome 2"/>
</dbReference>
<dbReference type="PANTHER" id="PTHR48046">
    <property type="entry name" value="UDP-GLYCOSYLTRANSFERASE 72E1"/>
    <property type="match status" value="1"/>
</dbReference>
<dbReference type="Pfam" id="PF00201">
    <property type="entry name" value="UDPGT"/>
    <property type="match status" value="1"/>
</dbReference>
<protein>
    <submittedName>
        <fullName evidence="4">Anthocyanidin 3-O-glucosyltransferase 5-like</fullName>
    </submittedName>
</protein>
<keyword evidence="1" id="KW-0328">Glycosyltransferase</keyword>